<feature type="compositionally biased region" description="Polar residues" evidence="1">
    <location>
        <begin position="949"/>
        <end position="989"/>
    </location>
</feature>
<feature type="region of interest" description="Disordered" evidence="1">
    <location>
        <begin position="284"/>
        <end position="361"/>
    </location>
</feature>
<feature type="compositionally biased region" description="Polar residues" evidence="1">
    <location>
        <begin position="764"/>
        <end position="785"/>
    </location>
</feature>
<feature type="compositionally biased region" description="Low complexity" evidence="1">
    <location>
        <begin position="875"/>
        <end position="887"/>
    </location>
</feature>
<proteinExistence type="predicted"/>
<feature type="region of interest" description="Disordered" evidence="1">
    <location>
        <begin position="480"/>
        <end position="559"/>
    </location>
</feature>
<protein>
    <submittedName>
        <fullName evidence="2">BQ2448_2840 protein</fullName>
    </submittedName>
</protein>
<dbReference type="OrthoDB" id="2537927at2759"/>
<organism evidence="2 3">
    <name type="scientific">Microbotryum intermedium</name>
    <dbReference type="NCBI Taxonomy" id="269621"/>
    <lineage>
        <taxon>Eukaryota</taxon>
        <taxon>Fungi</taxon>
        <taxon>Dikarya</taxon>
        <taxon>Basidiomycota</taxon>
        <taxon>Pucciniomycotina</taxon>
        <taxon>Microbotryomycetes</taxon>
        <taxon>Microbotryales</taxon>
        <taxon>Microbotryaceae</taxon>
        <taxon>Microbotryum</taxon>
    </lineage>
</organism>
<feature type="compositionally biased region" description="Basic residues" evidence="1">
    <location>
        <begin position="1"/>
        <end position="11"/>
    </location>
</feature>
<gene>
    <name evidence="2" type="ORF">BQ2448_2840</name>
</gene>
<feature type="compositionally biased region" description="Basic and acidic residues" evidence="1">
    <location>
        <begin position="230"/>
        <end position="242"/>
    </location>
</feature>
<feature type="compositionally biased region" description="Low complexity" evidence="1">
    <location>
        <begin position="444"/>
        <end position="458"/>
    </location>
</feature>
<feature type="compositionally biased region" description="Low complexity" evidence="1">
    <location>
        <begin position="12"/>
        <end position="47"/>
    </location>
</feature>
<dbReference type="EMBL" id="FMSP01000007">
    <property type="protein sequence ID" value="SCV71252.1"/>
    <property type="molecule type" value="Genomic_DNA"/>
</dbReference>
<feature type="compositionally biased region" description="Polar residues" evidence="1">
    <location>
        <begin position="672"/>
        <end position="681"/>
    </location>
</feature>
<reference evidence="3" key="1">
    <citation type="submission" date="2016-09" db="EMBL/GenBank/DDBJ databases">
        <authorList>
            <person name="Jeantristanb JTB J.-T."/>
            <person name="Ricardo R."/>
        </authorList>
    </citation>
    <scope>NUCLEOTIDE SEQUENCE [LARGE SCALE GENOMIC DNA]</scope>
</reference>
<evidence type="ECO:0000313" key="3">
    <source>
        <dbReference type="Proteomes" id="UP000198372"/>
    </source>
</evidence>
<feature type="region of interest" description="Disordered" evidence="1">
    <location>
        <begin position="1034"/>
        <end position="1083"/>
    </location>
</feature>
<feature type="compositionally biased region" description="Polar residues" evidence="1">
    <location>
        <begin position="480"/>
        <end position="511"/>
    </location>
</feature>
<feature type="region of interest" description="Disordered" evidence="1">
    <location>
        <begin position="1"/>
        <end position="150"/>
    </location>
</feature>
<feature type="compositionally biased region" description="Acidic residues" evidence="1">
    <location>
        <begin position="1113"/>
        <end position="1129"/>
    </location>
</feature>
<feature type="region of interest" description="Disordered" evidence="1">
    <location>
        <begin position="444"/>
        <end position="466"/>
    </location>
</feature>
<evidence type="ECO:0000256" key="1">
    <source>
        <dbReference type="SAM" id="MobiDB-lite"/>
    </source>
</evidence>
<sequence length="1413" mass="149285">MGFFTRSRKPKPGSNSNSLSPAAASAGGTFASISGPSKPCSLSSSEPAGPRYTALDEERPSSNSTPGAVYRRDSAALPTQPPSSITEPRMKSSASNFSLEASAASRFNPFKSRSTTGTTSQDQSPNRLHASTSSANLAHDQHALLSTDRYDSQLTQSQRVETSQSIDYLSSLGIYSSRPPSIKSSKSKRTSIGTGLGRWRLFSRSTNAANDKKSFLEDDDRPLSALYNNEKSRSEVGDKKDSTSPNTTASRWRLPTRRTSSSGGAGTEGGFVVQSIRNVSRVQDTNYENRPPLDHLRSSSTSSVSLHRSTRSVTAMSPLPPAVPKRRGSSGYRDVSLGPRPNLSIRTSSVPGASAWRERNIERAPSPTMISVEAFRHATRSSSRTGHRNASSISISSFDEINTPSERPRFEPTKSRRSSYQSLSSSNIDLGSAFGGFPRPAFATSGSAGHSRTSTSSSMDPLSLAVGSNRPASMCLQSLGQDATTSPSALRSDGARSTSRLSVASFTTANDAGSLERRLSSREDHVSAERHAGPASGPGSRPASRPSSPTMFAIPQSSSTASDAELRLIAMYGAPSPTATEFLSTTLPEKASRTSFFFGDAATSGDEDAGVPKSGAVQAPSAAWAHSPQTPLPSTGDRRGDEDDSAPTVSVEPPTPHVPIRRDQYNTRRDSSSSWVETRSPSRLGAVSARGRAAWGMASDGSDSEDEGNTSGKDDRRPEVLKSTIAPMSNVVTSKPAPTPDLQRQGVDQDDEEDDDVPLEQIRSRSSTDLTHFYSSNPDSHSSGLHMNRGPVLADVEVLAELDDVPSETMRRSPASLSMRGHGRTFSAGAATTVSFSARVSVPAPERTSLGPGQRSISDLSLSMLRSSPGGRTYSSPASPVPSKASVQDTNTIGALQPRPTRPVPRSPLTSALKNSPSSRSFPSNAAEGPQMPLLAPSSSWFSPPTTSAMMSDTSPAISDPGTSQSQDTLVNSVSSGQDGTRATTNERSPTVVKFKDLPVFDDEHDILFAPPPIKGNDKIGERGQVIQVPSPRFVPSAVPRSSSSLGFHHEISAGEGRGNEAAGATQPASRRSMIAPPSKSEVLAGQTVFDRMKQRHRVEATKAIQLGKDLNGDEIEDDEDEDDEDDEAPLSTLPSRGPSGLNSPSFGVGSPTTFAPQSSYGGLSPLTNAPPGVDQHLYASLPNDQKMQLHQRSQQMMQMMAHAALQARAESVMNGAYSDSRSAIGGAQSTTATAKTKSSKMIGSASPQAQAYATLPPHSPYGYVTHSQSLTNLQSYPSSPMILVPGSPGSPYLHANSLYPSSPDLSHAGYMGGQPVIQSHPPLPPSPQFWGSQLGPYVPQHLPPPQSMYAGSMLGYSLYAPNAGAVPRGQSVRFTPSSMIGVPSAAAQQRGVSAGMKGVRRSSASVIGAGQR</sequence>
<feature type="compositionally biased region" description="Basic and acidic residues" evidence="1">
    <location>
        <begin position="660"/>
        <end position="671"/>
    </location>
</feature>
<feature type="region of interest" description="Disordered" evidence="1">
    <location>
        <begin position="864"/>
        <end position="990"/>
    </location>
</feature>
<feature type="compositionally biased region" description="Low complexity" evidence="1">
    <location>
        <begin position="937"/>
        <end position="948"/>
    </location>
</feature>
<feature type="region of interest" description="Disordered" evidence="1">
    <location>
        <begin position="1391"/>
        <end position="1413"/>
    </location>
</feature>
<feature type="compositionally biased region" description="Acidic residues" evidence="1">
    <location>
        <begin position="748"/>
        <end position="758"/>
    </location>
</feature>
<keyword evidence="3" id="KW-1185">Reference proteome</keyword>
<feature type="compositionally biased region" description="Low complexity" evidence="1">
    <location>
        <begin position="533"/>
        <end position="549"/>
    </location>
</feature>
<feature type="compositionally biased region" description="Polar residues" evidence="1">
    <location>
        <begin position="111"/>
        <end position="136"/>
    </location>
</feature>
<name>A0A238FBM7_9BASI</name>
<feature type="region of interest" description="Disordered" evidence="1">
    <location>
        <begin position="1104"/>
        <end position="1169"/>
    </location>
</feature>
<dbReference type="Proteomes" id="UP000198372">
    <property type="component" value="Unassembled WGS sequence"/>
</dbReference>
<accession>A0A238FBM7</accession>
<evidence type="ECO:0000313" key="2">
    <source>
        <dbReference type="EMBL" id="SCV71252.1"/>
    </source>
</evidence>
<feature type="compositionally biased region" description="Polar residues" evidence="1">
    <location>
        <begin position="82"/>
        <end position="99"/>
    </location>
</feature>
<feature type="region of interest" description="Disordered" evidence="1">
    <location>
        <begin position="604"/>
        <end position="788"/>
    </location>
</feature>
<feature type="compositionally biased region" description="Low complexity" evidence="1">
    <location>
        <begin position="298"/>
        <end position="314"/>
    </location>
</feature>
<feature type="compositionally biased region" description="Basic and acidic residues" evidence="1">
    <location>
        <begin position="514"/>
        <end position="532"/>
    </location>
</feature>
<feature type="compositionally biased region" description="Polar residues" evidence="1">
    <location>
        <begin position="1141"/>
        <end position="1168"/>
    </location>
</feature>
<feature type="region of interest" description="Disordered" evidence="1">
    <location>
        <begin position="377"/>
        <end position="422"/>
    </location>
</feature>
<feature type="region of interest" description="Disordered" evidence="1">
    <location>
        <begin position="227"/>
        <end position="272"/>
    </location>
</feature>
<feature type="compositionally biased region" description="Polar residues" evidence="1">
    <location>
        <begin position="380"/>
        <end position="405"/>
    </location>
</feature>
<feature type="compositionally biased region" description="Polar residues" evidence="1">
    <location>
        <begin position="908"/>
        <end position="924"/>
    </location>
</feature>